<sequence>MDQLFRLKNTVVDYLSPLAKRRRTIGPTPATPTRDNDAPLFSNSDPQGARQQAAIFGKIRDKYETSPDIQNSRKRGRFEFEDEGSGISPNDSVSQFSSSEQEYDNDEDVGIKIEEADLNEIEDDLGQEEDEIEEEDLDAAAQAKVQEYLERQAELESRREDIERVKAAGDWHADELFLFERLTMRSFEELVPYNWMIDFPTLPDIIFTDDPENTFINYNCSSSGRGVKALQELLKLGSRVREKVAAGREPEQLIEREIKRYIDYTEKDGGFHRTRFIPVISVVKARPGQEIDSITKAITAEMTFLAEKHRESLGFSADKDFELDANKNAPPLLYGMIVARTMVVFVTLDSANPNASLRHILHFDFTVKKMDVWNGFAISIMAICARNYTMGIKDELEIDDDPISDPDI</sequence>
<feature type="region of interest" description="Disordered" evidence="2">
    <location>
        <begin position="18"/>
        <end position="107"/>
    </location>
</feature>
<evidence type="ECO:0000313" key="3">
    <source>
        <dbReference type="EMBL" id="TVY71464.1"/>
    </source>
</evidence>
<gene>
    <name evidence="3" type="ORF">LSUE1_G007364</name>
</gene>
<keyword evidence="4" id="KW-1185">Reference proteome</keyword>
<reference evidence="3 4" key="1">
    <citation type="submission" date="2018-05" db="EMBL/GenBank/DDBJ databases">
        <title>Genome sequencing and assembly of the regulated plant pathogen Lachnellula willkommii and related sister species for the development of diagnostic species identification markers.</title>
        <authorList>
            <person name="Giroux E."/>
            <person name="Bilodeau G."/>
        </authorList>
    </citation>
    <scope>NUCLEOTIDE SEQUENCE [LARGE SCALE GENOMIC DNA]</scope>
    <source>
        <strain evidence="3 4">CBS 268.59</strain>
    </source>
</reference>
<dbReference type="Proteomes" id="UP000469558">
    <property type="component" value="Unassembled WGS sequence"/>
</dbReference>
<evidence type="ECO:0000313" key="4">
    <source>
        <dbReference type="Proteomes" id="UP000469558"/>
    </source>
</evidence>
<proteinExistence type="predicted"/>
<dbReference type="OrthoDB" id="5286775at2759"/>
<comment type="caution">
    <text evidence="3">The sequence shown here is derived from an EMBL/GenBank/DDBJ whole genome shotgun (WGS) entry which is preliminary data.</text>
</comment>
<accession>A0A8T9BZ72</accession>
<name>A0A8T9BZ72_9HELO</name>
<protein>
    <submittedName>
        <fullName evidence="3">Uncharacterized protein</fullName>
    </submittedName>
</protein>
<evidence type="ECO:0000256" key="1">
    <source>
        <dbReference type="SAM" id="Coils"/>
    </source>
</evidence>
<feature type="coiled-coil region" evidence="1">
    <location>
        <begin position="111"/>
        <end position="165"/>
    </location>
</feature>
<feature type="compositionally biased region" description="Polar residues" evidence="2">
    <location>
        <begin position="41"/>
        <end position="50"/>
    </location>
</feature>
<evidence type="ECO:0000256" key="2">
    <source>
        <dbReference type="SAM" id="MobiDB-lite"/>
    </source>
</evidence>
<dbReference type="AlphaFoldDB" id="A0A8T9BZ72"/>
<feature type="compositionally biased region" description="Polar residues" evidence="2">
    <location>
        <begin position="87"/>
        <end position="100"/>
    </location>
</feature>
<dbReference type="EMBL" id="QGMK01001220">
    <property type="protein sequence ID" value="TVY71464.1"/>
    <property type="molecule type" value="Genomic_DNA"/>
</dbReference>
<keyword evidence="1" id="KW-0175">Coiled coil</keyword>
<organism evidence="3 4">
    <name type="scientific">Lachnellula suecica</name>
    <dbReference type="NCBI Taxonomy" id="602035"/>
    <lineage>
        <taxon>Eukaryota</taxon>
        <taxon>Fungi</taxon>
        <taxon>Dikarya</taxon>
        <taxon>Ascomycota</taxon>
        <taxon>Pezizomycotina</taxon>
        <taxon>Leotiomycetes</taxon>
        <taxon>Helotiales</taxon>
        <taxon>Lachnaceae</taxon>
        <taxon>Lachnellula</taxon>
    </lineage>
</organism>